<dbReference type="OrthoDB" id="9814220at2"/>
<reference evidence="3 4" key="1">
    <citation type="submission" date="2017-04" db="EMBL/GenBank/DDBJ databases">
        <authorList>
            <person name="Afonso C.L."/>
            <person name="Miller P.J."/>
            <person name="Scott M.A."/>
            <person name="Spackman E."/>
            <person name="Goraichik I."/>
            <person name="Dimitrov K.M."/>
            <person name="Suarez D.L."/>
            <person name="Swayne D.E."/>
        </authorList>
    </citation>
    <scope>NUCLEOTIDE SEQUENCE [LARGE SCALE GENOMIC DNA]</scope>
    <source>
        <strain evidence="3 4">DSM 22418</strain>
    </source>
</reference>
<feature type="chain" id="PRO_5012417309" evidence="2">
    <location>
        <begin position="27"/>
        <end position="570"/>
    </location>
</feature>
<dbReference type="EMBL" id="FXAU01000008">
    <property type="protein sequence ID" value="SMG48892.1"/>
    <property type="molecule type" value="Genomic_DNA"/>
</dbReference>
<feature type="repeat" description="TPR" evidence="1">
    <location>
        <begin position="519"/>
        <end position="552"/>
    </location>
</feature>
<dbReference type="Proteomes" id="UP000192980">
    <property type="component" value="Unassembled WGS sequence"/>
</dbReference>
<sequence>MKRCKVVVYGSLVMLLGLMAPRMLSAQDTTLDKPYKEQLVLVEGKLRSGNIAGALETLDDVIAKYPKAAEVYYAKALLFGQARNFNIAIPVAQQAVALEPSNLIFSNYLVGLYKGNNDLNSALSVIDSSIHYHPENVVLYREKMMVLHNAKRSEEALAIYDSTRERFGVSDTLDIIKGEILVDLERNEEAEQLLLPWAAKGSKIRQIYSTLGYLYLDKKKVKPAIQILERGLANTGENILYFDLADAYAASKKDRQAFDCLAKAFDASDVDFPEKYRVMITALSGKTSLSLDQVQALANLLVLRHPRVADSHVAKGEVLWRRGNLQEARSLFLTAVSMNRGHVDAWRMLMNVELALNQVDDAIAHGFEALESNRNNPMLLYFTGLAYMVKDDTDNARKMLETALDNSGDENTYVQSLIYAGLGDLYHKLKMSDVSDVAYEEAIKLDSTNATAMNNYAYYLSERNEKLDLAEKLSRSSNELDPTSSTFQDTYAWVLFKQGKYSEALKWIEKAMVGGQPSAVLYEHYGDILYKNGNSKEAVKQWEKALSSNTEAGIDMDKLKSKITKRSYVE</sequence>
<dbReference type="PROSITE" id="PS50005">
    <property type="entry name" value="TPR"/>
    <property type="match status" value="2"/>
</dbReference>
<dbReference type="STRING" id="561061.SAMN05660862_3611"/>
<accession>A0A1X7L6N0</accession>
<keyword evidence="2" id="KW-0732">Signal</keyword>
<evidence type="ECO:0000313" key="3">
    <source>
        <dbReference type="EMBL" id="SMG48892.1"/>
    </source>
</evidence>
<name>A0A1X7L6N0_9SPHI</name>
<feature type="signal peptide" evidence="2">
    <location>
        <begin position="1"/>
        <end position="26"/>
    </location>
</feature>
<protein>
    <submittedName>
        <fullName evidence="3">Tetratricopeptide repeat-containing protein</fullName>
    </submittedName>
</protein>
<dbReference type="PANTHER" id="PTHR12558">
    <property type="entry name" value="CELL DIVISION CYCLE 16,23,27"/>
    <property type="match status" value="1"/>
</dbReference>
<proteinExistence type="predicted"/>
<feature type="repeat" description="TPR" evidence="1">
    <location>
        <begin position="69"/>
        <end position="102"/>
    </location>
</feature>
<dbReference type="InterPro" id="IPR011990">
    <property type="entry name" value="TPR-like_helical_dom_sf"/>
</dbReference>
<dbReference type="SUPFAM" id="SSF48452">
    <property type="entry name" value="TPR-like"/>
    <property type="match status" value="1"/>
</dbReference>
<dbReference type="RefSeq" id="WP_085474300.1">
    <property type="nucleotide sequence ID" value="NZ_FXAU01000008.1"/>
</dbReference>
<dbReference type="InterPro" id="IPR019734">
    <property type="entry name" value="TPR_rpt"/>
</dbReference>
<dbReference type="Gene3D" id="1.25.40.10">
    <property type="entry name" value="Tetratricopeptide repeat domain"/>
    <property type="match status" value="3"/>
</dbReference>
<evidence type="ECO:0000256" key="1">
    <source>
        <dbReference type="PROSITE-ProRule" id="PRU00339"/>
    </source>
</evidence>
<gene>
    <name evidence="3" type="ORF">SAMN05660862_3611</name>
</gene>
<dbReference type="PANTHER" id="PTHR12558:SF13">
    <property type="entry name" value="CELL DIVISION CYCLE PROTEIN 27 HOMOLOG"/>
    <property type="match status" value="1"/>
</dbReference>
<dbReference type="SUPFAM" id="SSF81901">
    <property type="entry name" value="HCP-like"/>
    <property type="match status" value="1"/>
</dbReference>
<dbReference type="AlphaFoldDB" id="A0A1X7L6N0"/>
<dbReference type="Pfam" id="PF13432">
    <property type="entry name" value="TPR_16"/>
    <property type="match status" value="2"/>
</dbReference>
<dbReference type="Pfam" id="PF13429">
    <property type="entry name" value="TPR_15"/>
    <property type="match status" value="1"/>
</dbReference>
<organism evidence="3 4">
    <name type="scientific">Sphingobacterium psychroaquaticum</name>
    <dbReference type="NCBI Taxonomy" id="561061"/>
    <lineage>
        <taxon>Bacteria</taxon>
        <taxon>Pseudomonadati</taxon>
        <taxon>Bacteroidota</taxon>
        <taxon>Sphingobacteriia</taxon>
        <taxon>Sphingobacteriales</taxon>
        <taxon>Sphingobacteriaceae</taxon>
        <taxon>Sphingobacterium</taxon>
    </lineage>
</organism>
<keyword evidence="1" id="KW-0802">TPR repeat</keyword>
<evidence type="ECO:0000256" key="2">
    <source>
        <dbReference type="SAM" id="SignalP"/>
    </source>
</evidence>
<dbReference type="SMART" id="SM00028">
    <property type="entry name" value="TPR"/>
    <property type="match status" value="7"/>
</dbReference>
<evidence type="ECO:0000313" key="4">
    <source>
        <dbReference type="Proteomes" id="UP000192980"/>
    </source>
</evidence>
<keyword evidence="4" id="KW-1185">Reference proteome</keyword>